<gene>
    <name evidence="5" type="ORF">CWS20_12470</name>
</gene>
<keyword evidence="3 5" id="KW-0067">ATP-binding</keyword>
<dbReference type="EMBL" id="PISD01000026">
    <property type="protein sequence ID" value="PKG28684.1"/>
    <property type="molecule type" value="Genomic_DNA"/>
</dbReference>
<protein>
    <submittedName>
        <fullName evidence="5">ABC transporter ATP-binding protein</fullName>
    </submittedName>
</protein>
<evidence type="ECO:0000313" key="5">
    <source>
        <dbReference type="EMBL" id="PKG28684.1"/>
    </source>
</evidence>
<dbReference type="PANTHER" id="PTHR42939">
    <property type="entry name" value="ABC TRANSPORTER ATP-BINDING PROTEIN ALBC-RELATED"/>
    <property type="match status" value="1"/>
</dbReference>
<accession>A0A2N0ZGP3</accession>
<dbReference type="GO" id="GO:0005524">
    <property type="term" value="F:ATP binding"/>
    <property type="evidence" value="ECO:0007669"/>
    <property type="project" value="UniProtKB-KW"/>
</dbReference>
<keyword evidence="2" id="KW-0547">Nucleotide-binding</keyword>
<dbReference type="PROSITE" id="PS50893">
    <property type="entry name" value="ABC_TRANSPORTER_2"/>
    <property type="match status" value="1"/>
</dbReference>
<evidence type="ECO:0000256" key="2">
    <source>
        <dbReference type="ARBA" id="ARBA00022741"/>
    </source>
</evidence>
<evidence type="ECO:0000256" key="1">
    <source>
        <dbReference type="ARBA" id="ARBA00022448"/>
    </source>
</evidence>
<keyword evidence="6" id="KW-1185">Reference proteome</keyword>
<dbReference type="SMART" id="SM00382">
    <property type="entry name" value="AAA"/>
    <property type="match status" value="1"/>
</dbReference>
<name>A0A2N0ZGP3_9BACI</name>
<dbReference type="Pfam" id="PF00005">
    <property type="entry name" value="ABC_tran"/>
    <property type="match status" value="1"/>
</dbReference>
<dbReference type="InterPro" id="IPR027417">
    <property type="entry name" value="P-loop_NTPase"/>
</dbReference>
<dbReference type="AlphaFoldDB" id="A0A2N0ZGP3"/>
<dbReference type="SUPFAM" id="SSF52540">
    <property type="entry name" value="P-loop containing nucleoside triphosphate hydrolases"/>
    <property type="match status" value="1"/>
</dbReference>
<dbReference type="RefSeq" id="WP_066194761.1">
    <property type="nucleotide sequence ID" value="NZ_JAFDQP010000003.1"/>
</dbReference>
<dbReference type="InterPro" id="IPR003593">
    <property type="entry name" value="AAA+_ATPase"/>
</dbReference>
<evidence type="ECO:0000256" key="3">
    <source>
        <dbReference type="ARBA" id="ARBA00022840"/>
    </source>
</evidence>
<keyword evidence="1" id="KW-0813">Transport</keyword>
<reference evidence="5 6" key="1">
    <citation type="journal article" date="2010" name="Int. J. Syst. Evol. Microbiol.">
        <title>Bacillus horneckiae sp. nov., isolated from a spacecraft-assembly clean room.</title>
        <authorList>
            <person name="Vaishampayan P."/>
            <person name="Probst A."/>
            <person name="Krishnamurthi S."/>
            <person name="Ghosh S."/>
            <person name="Osman S."/>
            <person name="McDowall A."/>
            <person name="Ruckmani A."/>
            <person name="Mayilraj S."/>
            <person name="Venkateswaran K."/>
        </authorList>
    </citation>
    <scope>NUCLEOTIDE SEQUENCE [LARGE SCALE GENOMIC DNA]</scope>
    <source>
        <strain evidence="6">1PO1SC</strain>
    </source>
</reference>
<dbReference type="Proteomes" id="UP000233343">
    <property type="component" value="Unassembled WGS sequence"/>
</dbReference>
<dbReference type="InterPro" id="IPR051782">
    <property type="entry name" value="ABC_Transporter_VariousFunc"/>
</dbReference>
<dbReference type="PANTHER" id="PTHR42939:SF1">
    <property type="entry name" value="ABC TRANSPORTER ATP-BINDING PROTEIN ALBC-RELATED"/>
    <property type="match status" value="1"/>
</dbReference>
<evidence type="ECO:0000313" key="6">
    <source>
        <dbReference type="Proteomes" id="UP000233343"/>
    </source>
</evidence>
<dbReference type="InterPro" id="IPR003439">
    <property type="entry name" value="ABC_transporter-like_ATP-bd"/>
</dbReference>
<dbReference type="Gene3D" id="3.40.50.300">
    <property type="entry name" value="P-loop containing nucleotide triphosphate hydrolases"/>
    <property type="match status" value="1"/>
</dbReference>
<feature type="domain" description="ABC transporter" evidence="4">
    <location>
        <begin position="5"/>
        <end position="231"/>
    </location>
</feature>
<dbReference type="GO" id="GO:0016887">
    <property type="term" value="F:ATP hydrolysis activity"/>
    <property type="evidence" value="ECO:0007669"/>
    <property type="project" value="InterPro"/>
</dbReference>
<sequence>MNHVIKANEVSLTYNYTNRVLKSVSFELEGNKIYGLLGRNGAGKTSLLSVLSAFTKPSYGSITIDGEEIFENSKLTEKIVFVRDINLEVEKQRLKKYIQEISVFRPLFDHKYADYLIKRFRLPTDQAVSKLSRGMQSALHVIIGLASRAPITIFDEAYLGMDAPAREIFYEEVLNDYMEHPRTFILSTHLISEMESMFEEVLIIDQGKLILHEEADVLRERGTSITGSAEVVDQFTAGKKILKEQSLGGTKKVMIYEELSAKEREHARQVHLELGPITLQELFIHLTKEEE</sequence>
<proteinExistence type="predicted"/>
<organism evidence="5 6">
    <name type="scientific">Cytobacillus horneckiae</name>
    <dbReference type="NCBI Taxonomy" id="549687"/>
    <lineage>
        <taxon>Bacteria</taxon>
        <taxon>Bacillati</taxon>
        <taxon>Bacillota</taxon>
        <taxon>Bacilli</taxon>
        <taxon>Bacillales</taxon>
        <taxon>Bacillaceae</taxon>
        <taxon>Cytobacillus</taxon>
    </lineage>
</organism>
<comment type="caution">
    <text evidence="5">The sequence shown here is derived from an EMBL/GenBank/DDBJ whole genome shotgun (WGS) entry which is preliminary data.</text>
</comment>
<evidence type="ECO:0000259" key="4">
    <source>
        <dbReference type="PROSITE" id="PS50893"/>
    </source>
</evidence>